<dbReference type="KEGG" id="llh:I41_28810"/>
<reference evidence="2 3" key="1">
    <citation type="submission" date="2019-02" db="EMBL/GenBank/DDBJ databases">
        <title>Deep-cultivation of Planctomycetes and their phenomic and genomic characterization uncovers novel biology.</title>
        <authorList>
            <person name="Wiegand S."/>
            <person name="Jogler M."/>
            <person name="Boedeker C."/>
            <person name="Pinto D."/>
            <person name="Vollmers J."/>
            <person name="Rivas-Marin E."/>
            <person name="Kohn T."/>
            <person name="Peeters S.H."/>
            <person name="Heuer A."/>
            <person name="Rast P."/>
            <person name="Oberbeckmann S."/>
            <person name="Bunk B."/>
            <person name="Jeske O."/>
            <person name="Meyerdierks A."/>
            <person name="Storesund J.E."/>
            <person name="Kallscheuer N."/>
            <person name="Luecker S."/>
            <person name="Lage O.M."/>
            <person name="Pohl T."/>
            <person name="Merkel B.J."/>
            <person name="Hornburger P."/>
            <person name="Mueller R.-W."/>
            <person name="Bruemmer F."/>
            <person name="Labrenz M."/>
            <person name="Spormann A.M."/>
            <person name="Op den Camp H."/>
            <person name="Overmann J."/>
            <person name="Amann R."/>
            <person name="Jetten M.S.M."/>
            <person name="Mascher T."/>
            <person name="Medema M.H."/>
            <person name="Devos D.P."/>
            <person name="Kaster A.-K."/>
            <person name="Ovreas L."/>
            <person name="Rohde M."/>
            <person name="Galperin M.Y."/>
            <person name="Jogler C."/>
        </authorList>
    </citation>
    <scope>NUCLEOTIDE SEQUENCE [LARGE SCALE GENOMIC DNA]</scope>
    <source>
        <strain evidence="2 3">I41</strain>
    </source>
</reference>
<keyword evidence="1" id="KW-0732">Signal</keyword>
<feature type="signal peptide" evidence="1">
    <location>
        <begin position="1"/>
        <end position="30"/>
    </location>
</feature>
<dbReference type="RefSeq" id="WP_145433247.1">
    <property type="nucleotide sequence ID" value="NZ_CP036339.1"/>
</dbReference>
<dbReference type="EMBL" id="CP036339">
    <property type="protein sequence ID" value="QDT73691.1"/>
    <property type="molecule type" value="Genomic_DNA"/>
</dbReference>
<organism evidence="2 3">
    <name type="scientific">Lacipirellula limnantheis</name>
    <dbReference type="NCBI Taxonomy" id="2528024"/>
    <lineage>
        <taxon>Bacteria</taxon>
        <taxon>Pseudomonadati</taxon>
        <taxon>Planctomycetota</taxon>
        <taxon>Planctomycetia</taxon>
        <taxon>Pirellulales</taxon>
        <taxon>Lacipirellulaceae</taxon>
        <taxon>Lacipirellula</taxon>
    </lineage>
</organism>
<name>A0A517TZ93_9BACT</name>
<proteinExistence type="predicted"/>
<dbReference type="NCBIfam" id="NF033657">
    <property type="entry name" value="choice_anch_F"/>
    <property type="match status" value="1"/>
</dbReference>
<sequence length="251" mass="26072" precursor="true">MASSLAARPRAWACSLTACIIAALAVAASAGVISGVTQFGPHAGTGSGLGAVFVPAVVTTALNNDDGPTPEAFDDNIVVPIKRFDFNGYIDIEFAVTPSGGVTEYQFFESIDNNTGANWNGYLMILGYGVGPDFVGSTGGDGLDFDVPDLNWGLATSAFAEILTDGDWMLFAVGVQGTGAERIRFRIDVPDVSRLSPGFGHFTLRQIPSIVPEPTTLAIVCLAIAGTAIRACSRTGQQSEQAATPTSSCSR</sequence>
<dbReference type="Proteomes" id="UP000317909">
    <property type="component" value="Chromosome"/>
</dbReference>
<feature type="chain" id="PRO_5021934483" description="PEP-CTERM protein-sorting domain-containing protein" evidence="1">
    <location>
        <begin position="31"/>
        <end position="251"/>
    </location>
</feature>
<evidence type="ECO:0008006" key="4">
    <source>
        <dbReference type="Google" id="ProtNLM"/>
    </source>
</evidence>
<gene>
    <name evidence="2" type="ORF">I41_28810</name>
</gene>
<keyword evidence="3" id="KW-1185">Reference proteome</keyword>
<dbReference type="OrthoDB" id="281828at2"/>
<evidence type="ECO:0000256" key="1">
    <source>
        <dbReference type="SAM" id="SignalP"/>
    </source>
</evidence>
<protein>
    <recommendedName>
        <fullName evidence="4">PEP-CTERM protein-sorting domain-containing protein</fullName>
    </recommendedName>
</protein>
<dbReference type="AlphaFoldDB" id="A0A517TZ93"/>
<evidence type="ECO:0000313" key="2">
    <source>
        <dbReference type="EMBL" id="QDT73691.1"/>
    </source>
</evidence>
<accession>A0A517TZ93</accession>
<evidence type="ECO:0000313" key="3">
    <source>
        <dbReference type="Proteomes" id="UP000317909"/>
    </source>
</evidence>